<sequence>MPSECVDGTRKPPKYLCEPSIKRKRIRKRISQVTPIFNVENSTYSGTDTTYHSAFLSGKNASHAENIQPHKTDSLADIFDQTIDPAYFDTTWISNFREPNPTGTFMEEQGHFASFCQGSQHRTFSEELSSESENGGAGTSDQPLEGTLECESPEHSSSPAHNIYFGFTVGSGWSGTFFPDGDDEKPWNVHD</sequence>
<reference evidence="2" key="1">
    <citation type="submission" date="2021-07" db="EMBL/GenBank/DDBJ databases">
        <authorList>
            <person name="Branca A.L. A."/>
        </authorList>
    </citation>
    <scope>NUCLEOTIDE SEQUENCE</scope>
</reference>
<accession>A0A9W4JWG7</accession>
<dbReference type="Proteomes" id="UP001152649">
    <property type="component" value="Unassembled WGS sequence"/>
</dbReference>
<comment type="caution">
    <text evidence="2">The sequence shown here is derived from an EMBL/GenBank/DDBJ whole genome shotgun (WGS) entry which is preliminary data.</text>
</comment>
<evidence type="ECO:0000313" key="2">
    <source>
        <dbReference type="EMBL" id="CAG8426003.1"/>
    </source>
</evidence>
<evidence type="ECO:0000313" key="3">
    <source>
        <dbReference type="Proteomes" id="UP001152649"/>
    </source>
</evidence>
<gene>
    <name evidence="2" type="ORF">PSALAMII_LOCUS10416</name>
</gene>
<evidence type="ECO:0000256" key="1">
    <source>
        <dbReference type="SAM" id="MobiDB-lite"/>
    </source>
</evidence>
<name>A0A9W4JWG7_9EURO</name>
<keyword evidence="3" id="KW-1185">Reference proteome</keyword>
<proteinExistence type="predicted"/>
<dbReference type="EMBL" id="CAJVPG010000450">
    <property type="protein sequence ID" value="CAG8426003.1"/>
    <property type="molecule type" value="Genomic_DNA"/>
</dbReference>
<dbReference type="AlphaFoldDB" id="A0A9W4JWG7"/>
<organism evidence="2 3">
    <name type="scientific">Penicillium salamii</name>
    <dbReference type="NCBI Taxonomy" id="1612424"/>
    <lineage>
        <taxon>Eukaryota</taxon>
        <taxon>Fungi</taxon>
        <taxon>Dikarya</taxon>
        <taxon>Ascomycota</taxon>
        <taxon>Pezizomycotina</taxon>
        <taxon>Eurotiomycetes</taxon>
        <taxon>Eurotiomycetidae</taxon>
        <taxon>Eurotiales</taxon>
        <taxon>Aspergillaceae</taxon>
        <taxon>Penicillium</taxon>
    </lineage>
</organism>
<dbReference type="OrthoDB" id="2538135at2759"/>
<feature type="region of interest" description="Disordered" evidence="1">
    <location>
        <begin position="123"/>
        <end position="157"/>
    </location>
</feature>
<protein>
    <submittedName>
        <fullName evidence="2">Uncharacterized protein</fullName>
    </submittedName>
</protein>